<evidence type="ECO:0000313" key="5">
    <source>
        <dbReference type="Proteomes" id="UP001500021"/>
    </source>
</evidence>
<dbReference type="CDD" id="cd04301">
    <property type="entry name" value="NAT_SF"/>
    <property type="match status" value="1"/>
</dbReference>
<dbReference type="Gene3D" id="3.40.630.30">
    <property type="match status" value="1"/>
</dbReference>
<sequence length="156" mass="17526">MKTQINIRKATDIDRAFIFELSPRLAEVAQLAWHTDEVIQKMQDDYITAMLVKSAVPQITLIAEINAKPYGFIHARSHTDSISGEVCGTIPLLAVLPKAQGQGLGKLLIESVEVWAKELGYRLLHLEVFAKNNKAYSFYQQQGFTAETVHMIKNLN</sequence>
<dbReference type="Pfam" id="PF00583">
    <property type="entry name" value="Acetyltransf_1"/>
    <property type="match status" value="1"/>
</dbReference>
<evidence type="ECO:0000256" key="2">
    <source>
        <dbReference type="ARBA" id="ARBA00023315"/>
    </source>
</evidence>
<proteinExistence type="predicted"/>
<organism evidence="4 5">
    <name type="scientific">Colwellia asteriadis</name>
    <dbReference type="NCBI Taxonomy" id="517723"/>
    <lineage>
        <taxon>Bacteria</taxon>
        <taxon>Pseudomonadati</taxon>
        <taxon>Pseudomonadota</taxon>
        <taxon>Gammaproteobacteria</taxon>
        <taxon>Alteromonadales</taxon>
        <taxon>Colwelliaceae</taxon>
        <taxon>Colwellia</taxon>
    </lineage>
</organism>
<evidence type="ECO:0000313" key="4">
    <source>
        <dbReference type="EMBL" id="GAA0822276.1"/>
    </source>
</evidence>
<dbReference type="InterPro" id="IPR016181">
    <property type="entry name" value="Acyl_CoA_acyltransferase"/>
</dbReference>
<dbReference type="EMBL" id="BAAAFA010000011">
    <property type="protein sequence ID" value="GAA0822276.1"/>
    <property type="molecule type" value="Genomic_DNA"/>
</dbReference>
<keyword evidence="2" id="KW-0012">Acyltransferase</keyword>
<evidence type="ECO:0000256" key="1">
    <source>
        <dbReference type="ARBA" id="ARBA00022679"/>
    </source>
</evidence>
<gene>
    <name evidence="4" type="ORF">GCM10009111_30310</name>
</gene>
<dbReference type="SUPFAM" id="SSF55729">
    <property type="entry name" value="Acyl-CoA N-acyltransferases (Nat)"/>
    <property type="match status" value="1"/>
</dbReference>
<dbReference type="PROSITE" id="PS51186">
    <property type="entry name" value="GNAT"/>
    <property type="match status" value="1"/>
</dbReference>
<dbReference type="RefSeq" id="WP_343818562.1">
    <property type="nucleotide sequence ID" value="NZ_BAAAFA010000011.1"/>
</dbReference>
<protein>
    <recommendedName>
        <fullName evidence="3">N-acetyltransferase domain-containing protein</fullName>
    </recommendedName>
</protein>
<dbReference type="Proteomes" id="UP001500021">
    <property type="component" value="Unassembled WGS sequence"/>
</dbReference>
<keyword evidence="1" id="KW-0808">Transferase</keyword>
<name>A0ABN1LA68_9GAMM</name>
<reference evidence="4 5" key="1">
    <citation type="journal article" date="2019" name="Int. J. Syst. Evol. Microbiol.">
        <title>The Global Catalogue of Microorganisms (GCM) 10K type strain sequencing project: providing services to taxonomists for standard genome sequencing and annotation.</title>
        <authorList>
            <consortium name="The Broad Institute Genomics Platform"/>
            <consortium name="The Broad Institute Genome Sequencing Center for Infectious Disease"/>
            <person name="Wu L."/>
            <person name="Ma J."/>
        </authorList>
    </citation>
    <scope>NUCLEOTIDE SEQUENCE [LARGE SCALE GENOMIC DNA]</scope>
    <source>
        <strain evidence="4 5">JCM 15608</strain>
    </source>
</reference>
<dbReference type="PANTHER" id="PTHR43877:SF2">
    <property type="entry name" value="AMINOALKYLPHOSPHONATE N-ACETYLTRANSFERASE-RELATED"/>
    <property type="match status" value="1"/>
</dbReference>
<comment type="caution">
    <text evidence="4">The sequence shown here is derived from an EMBL/GenBank/DDBJ whole genome shotgun (WGS) entry which is preliminary data.</text>
</comment>
<keyword evidence="5" id="KW-1185">Reference proteome</keyword>
<accession>A0ABN1LA68</accession>
<feature type="domain" description="N-acetyltransferase" evidence="3">
    <location>
        <begin position="5"/>
        <end position="156"/>
    </location>
</feature>
<evidence type="ECO:0000259" key="3">
    <source>
        <dbReference type="PROSITE" id="PS51186"/>
    </source>
</evidence>
<dbReference type="InterPro" id="IPR050832">
    <property type="entry name" value="Bact_Acetyltransf"/>
</dbReference>
<dbReference type="InterPro" id="IPR000182">
    <property type="entry name" value="GNAT_dom"/>
</dbReference>
<dbReference type="PANTHER" id="PTHR43877">
    <property type="entry name" value="AMINOALKYLPHOSPHONATE N-ACETYLTRANSFERASE-RELATED-RELATED"/>
    <property type="match status" value="1"/>
</dbReference>